<name>A0A8A7KDV2_9FIRM</name>
<dbReference type="EMBL" id="CP046640">
    <property type="protein sequence ID" value="QTM00034.1"/>
    <property type="molecule type" value="Genomic_DNA"/>
</dbReference>
<keyword evidence="7" id="KW-0862">Zinc</keyword>
<evidence type="ECO:0000256" key="1">
    <source>
        <dbReference type="ARBA" id="ARBA00001947"/>
    </source>
</evidence>
<dbReference type="KEGG" id="ifn:GM661_12950"/>
<dbReference type="InterPro" id="IPR008300">
    <property type="entry name" value="PTAC"/>
</dbReference>
<keyword evidence="8 10" id="KW-0012">Acyltransferase</keyword>
<accession>A0A8A7KDV2</accession>
<evidence type="ECO:0000256" key="3">
    <source>
        <dbReference type="ARBA" id="ARBA00012206"/>
    </source>
</evidence>
<comment type="similarity">
    <text evidence="2 10">Belongs to the PduL family.</text>
</comment>
<dbReference type="UniPathway" id="UPA00621"/>
<evidence type="ECO:0000313" key="12">
    <source>
        <dbReference type="Proteomes" id="UP000665020"/>
    </source>
</evidence>
<comment type="catalytic activity">
    <reaction evidence="9 10">
        <text>propanoyl-CoA + phosphate = propanoyl phosphate + CoA</text>
        <dbReference type="Rhea" id="RHEA:28046"/>
        <dbReference type="ChEBI" id="CHEBI:43474"/>
        <dbReference type="ChEBI" id="CHEBI:57287"/>
        <dbReference type="ChEBI" id="CHEBI:57392"/>
        <dbReference type="ChEBI" id="CHEBI:58933"/>
        <dbReference type="EC" id="2.3.1.222"/>
    </reaction>
</comment>
<dbReference type="PIRSF" id="PIRSF010130">
    <property type="entry name" value="PduL"/>
    <property type="match status" value="1"/>
</dbReference>
<proteinExistence type="inferred from homology"/>
<evidence type="ECO:0000256" key="4">
    <source>
        <dbReference type="ARBA" id="ARBA00020837"/>
    </source>
</evidence>
<evidence type="ECO:0000256" key="10">
    <source>
        <dbReference type="PIRNR" id="PIRNR010130"/>
    </source>
</evidence>
<evidence type="ECO:0000256" key="9">
    <source>
        <dbReference type="ARBA" id="ARBA00047589"/>
    </source>
</evidence>
<gene>
    <name evidence="11" type="primary">pduL</name>
    <name evidence="11" type="ORF">GM661_12950</name>
</gene>
<evidence type="ECO:0000256" key="6">
    <source>
        <dbReference type="ARBA" id="ARBA00022723"/>
    </source>
</evidence>
<evidence type="ECO:0000256" key="7">
    <source>
        <dbReference type="ARBA" id="ARBA00022833"/>
    </source>
</evidence>
<keyword evidence="6" id="KW-0479">Metal-binding</keyword>
<protein>
    <recommendedName>
        <fullName evidence="4 10">Phosphate propanoyltransferase</fullName>
        <ecNumber evidence="3 10">2.3.1.222</ecNumber>
    </recommendedName>
</protein>
<dbReference type="Proteomes" id="UP000665020">
    <property type="component" value="Chromosome"/>
</dbReference>
<dbReference type="PANTHER" id="PTHR39453:SF1">
    <property type="entry name" value="PHOSPHATE PROPANOYLTRANSFERASE"/>
    <property type="match status" value="1"/>
</dbReference>
<dbReference type="AlphaFoldDB" id="A0A8A7KDV2"/>
<dbReference type="NCBIfam" id="NF011652">
    <property type="entry name" value="PRK15070.1"/>
    <property type="match status" value="1"/>
</dbReference>
<evidence type="ECO:0000256" key="8">
    <source>
        <dbReference type="ARBA" id="ARBA00023315"/>
    </source>
</evidence>
<reference evidence="11" key="1">
    <citation type="submission" date="2019-12" db="EMBL/GenBank/DDBJ databases">
        <authorList>
            <person name="zhang j."/>
            <person name="sun C.M."/>
        </authorList>
    </citation>
    <scope>NUCLEOTIDE SEQUENCE</scope>
    <source>
        <strain evidence="11">NS-1</strain>
    </source>
</reference>
<dbReference type="EC" id="2.3.1.222" evidence="3 10"/>
<dbReference type="GO" id="GO:0051144">
    <property type="term" value="P:1,2-propanediol catabolic process"/>
    <property type="evidence" value="ECO:0007669"/>
    <property type="project" value="UniProtKB-UniPathway"/>
</dbReference>
<sequence length="192" mass="21646">MYAREKKVPVGISNRHIHLSQGDLARLFGRDYSLTPYRYLIGKQFAAKETVKIIGPKGSFDKVRILGPIRTHSQVEVLLSDSYKLGVKVPLRQSGELEDTPGIEVVGPCNKIQLSQGLICAKRHIHMPSQIARILGVKDKESVNVKTVGNRSLIFEKVLIRVRDDFDYELHIDIDEANAANLQNDNLVEIYK</sequence>
<dbReference type="PANTHER" id="PTHR39453">
    <property type="entry name" value="PHOSPHATE PROPANOYLTRANSFERASE"/>
    <property type="match status" value="1"/>
</dbReference>
<dbReference type="GO" id="GO:0016747">
    <property type="term" value="F:acyltransferase activity, transferring groups other than amino-acyl groups"/>
    <property type="evidence" value="ECO:0007669"/>
    <property type="project" value="InterPro"/>
</dbReference>
<dbReference type="Pfam" id="PF06130">
    <property type="entry name" value="PTAC"/>
    <property type="match status" value="1"/>
</dbReference>
<comment type="pathway">
    <text evidence="10">Polyol metabolism; 1,2-propanediol degradation.</text>
</comment>
<comment type="function">
    <text evidence="10">Involved in 1,2-propanediol (1,2-PD) degradation by catalyzing the conversion of propanoyl-CoA to propanoyl-phosphate.</text>
</comment>
<keyword evidence="5 10" id="KW-0808">Transferase</keyword>
<keyword evidence="12" id="KW-1185">Reference proteome</keyword>
<evidence type="ECO:0000256" key="2">
    <source>
        <dbReference type="ARBA" id="ARBA00007342"/>
    </source>
</evidence>
<dbReference type="GO" id="GO:0046872">
    <property type="term" value="F:metal ion binding"/>
    <property type="evidence" value="ECO:0007669"/>
    <property type="project" value="UniProtKB-KW"/>
</dbReference>
<evidence type="ECO:0000256" key="5">
    <source>
        <dbReference type="ARBA" id="ARBA00022679"/>
    </source>
</evidence>
<comment type="cofactor">
    <cofactor evidence="1">
        <name>Zn(2+)</name>
        <dbReference type="ChEBI" id="CHEBI:29105"/>
    </cofactor>
</comment>
<evidence type="ECO:0000313" key="11">
    <source>
        <dbReference type="EMBL" id="QTM00034.1"/>
    </source>
</evidence>
<organism evidence="11 12">
    <name type="scientific">Iocasia fonsfrigidae</name>
    <dbReference type="NCBI Taxonomy" id="2682810"/>
    <lineage>
        <taxon>Bacteria</taxon>
        <taxon>Bacillati</taxon>
        <taxon>Bacillota</taxon>
        <taxon>Clostridia</taxon>
        <taxon>Halanaerobiales</taxon>
        <taxon>Halanaerobiaceae</taxon>
        <taxon>Iocasia</taxon>
    </lineage>
</organism>